<protein>
    <submittedName>
        <fullName evidence="4 5">Uncharacterized protein</fullName>
    </submittedName>
</protein>
<evidence type="ECO:0000256" key="2">
    <source>
        <dbReference type="SAM" id="Phobius"/>
    </source>
</evidence>
<reference evidence="4 5" key="1">
    <citation type="submission" date="2024-02" db="UniProtKB">
        <authorList>
            <consortium name="WormBaseParasite"/>
        </authorList>
    </citation>
    <scope>IDENTIFICATION</scope>
</reference>
<name>A0AAF3EQ62_9BILA</name>
<keyword evidence="2" id="KW-0472">Membrane</keyword>
<dbReference type="AlphaFoldDB" id="A0AAF3EQ62"/>
<dbReference type="WBParaSite" id="MBELARI_LOCUS1622.2">
    <property type="protein sequence ID" value="MBELARI_LOCUS1622.2"/>
    <property type="gene ID" value="MBELARI_LOCUS1622"/>
</dbReference>
<evidence type="ECO:0000313" key="5">
    <source>
        <dbReference type="WBParaSite" id="MBELARI_LOCUS19064.2"/>
    </source>
</evidence>
<feature type="transmembrane region" description="Helical" evidence="2">
    <location>
        <begin position="210"/>
        <end position="234"/>
    </location>
</feature>
<keyword evidence="2" id="KW-0812">Transmembrane</keyword>
<feature type="region of interest" description="Disordered" evidence="1">
    <location>
        <begin position="1"/>
        <end position="20"/>
    </location>
</feature>
<feature type="transmembrane region" description="Helical" evidence="2">
    <location>
        <begin position="46"/>
        <end position="66"/>
    </location>
</feature>
<proteinExistence type="predicted"/>
<dbReference type="Proteomes" id="UP000887575">
    <property type="component" value="Unassembled WGS sequence"/>
</dbReference>
<feature type="transmembrane region" description="Helical" evidence="2">
    <location>
        <begin position="135"/>
        <end position="155"/>
    </location>
</feature>
<keyword evidence="3" id="KW-1185">Reference proteome</keyword>
<accession>A0AAF3EQ62</accession>
<keyword evidence="2" id="KW-1133">Transmembrane helix</keyword>
<feature type="transmembrane region" description="Helical" evidence="2">
    <location>
        <begin position="167"/>
        <end position="190"/>
    </location>
</feature>
<organism evidence="3 4">
    <name type="scientific">Mesorhabditis belari</name>
    <dbReference type="NCBI Taxonomy" id="2138241"/>
    <lineage>
        <taxon>Eukaryota</taxon>
        <taxon>Metazoa</taxon>
        <taxon>Ecdysozoa</taxon>
        <taxon>Nematoda</taxon>
        <taxon>Chromadorea</taxon>
        <taxon>Rhabditida</taxon>
        <taxon>Rhabditina</taxon>
        <taxon>Rhabditomorpha</taxon>
        <taxon>Rhabditoidea</taxon>
        <taxon>Rhabditidae</taxon>
        <taxon>Mesorhabditinae</taxon>
        <taxon>Mesorhabditis</taxon>
    </lineage>
</organism>
<dbReference type="WBParaSite" id="MBELARI_LOCUS19064.2">
    <property type="protein sequence ID" value="MBELARI_LOCUS19064.2"/>
    <property type="gene ID" value="MBELARI_LOCUS19064"/>
</dbReference>
<evidence type="ECO:0000313" key="3">
    <source>
        <dbReference type="Proteomes" id="UP000887575"/>
    </source>
</evidence>
<sequence>MKRENSRPGHQKARQPPTQNRKFLRKNHYSCLQLFDRIVFKMRVGLVVRTLQLIVGVTLLCALYNVDRLHLNNVDLLQEPPSKQLLVRFNDGARVANETAQFTVMQVGPVYAIELSPLDIIGFGKEELFSRTQPVLAASIIEFLDVLLVALVAVYNELSDGKAKKWMHVGICILRAILQVCAFSSILTHRLTWNSLWSTTNVSPVYPSNWIWMMVWFALLAVLALSELCFYSLYRYSIHLKSPKKEPSQVSVRRYSPVAPFEGEKTVDEPALVDGNFSGYRMIASRPSHISSSST</sequence>
<evidence type="ECO:0000256" key="1">
    <source>
        <dbReference type="SAM" id="MobiDB-lite"/>
    </source>
</evidence>
<evidence type="ECO:0000313" key="4">
    <source>
        <dbReference type="WBParaSite" id="MBELARI_LOCUS1622.2"/>
    </source>
</evidence>